<proteinExistence type="inferred from homology"/>
<sequence>MVDVLACVVLLVLLVVPLLLIVLAIRLEGSGPALFRQERVGLRGQRFTLLKFRTMFQGVDDRALRDLIARELRGEDTVDGGSSKLNNDRRITRVGSILRRTSLDELPQLFNVLRGDMTLVGPRPCLGWEAEMFPAEFTPRFEVRPGLTGLWQVSGRSALGTLEMLELDVRYVRSRSLQSDLGILIRTVPALLGSGAR</sequence>
<evidence type="ECO:0000256" key="1">
    <source>
        <dbReference type="ARBA" id="ARBA00006464"/>
    </source>
</evidence>
<dbReference type="EMBL" id="JAVREJ010000018">
    <property type="protein sequence ID" value="MDT0352366.1"/>
    <property type="molecule type" value="Genomic_DNA"/>
</dbReference>
<organism evidence="3 4">
    <name type="scientific">Pseudonocardia charpentierae</name>
    <dbReference type="NCBI Taxonomy" id="3075545"/>
    <lineage>
        <taxon>Bacteria</taxon>
        <taxon>Bacillati</taxon>
        <taxon>Actinomycetota</taxon>
        <taxon>Actinomycetes</taxon>
        <taxon>Pseudonocardiales</taxon>
        <taxon>Pseudonocardiaceae</taxon>
        <taxon>Pseudonocardia</taxon>
    </lineage>
</organism>
<keyword evidence="3" id="KW-0808">Transferase</keyword>
<evidence type="ECO:0000313" key="3">
    <source>
        <dbReference type="EMBL" id="MDT0352366.1"/>
    </source>
</evidence>
<protein>
    <submittedName>
        <fullName evidence="3">Sugar transferase</fullName>
        <ecNumber evidence="3">2.7.8.-</ecNumber>
    </submittedName>
</protein>
<dbReference type="GO" id="GO:0016740">
    <property type="term" value="F:transferase activity"/>
    <property type="evidence" value="ECO:0007669"/>
    <property type="project" value="UniProtKB-KW"/>
</dbReference>
<reference evidence="4" key="1">
    <citation type="submission" date="2023-07" db="EMBL/GenBank/DDBJ databases">
        <title>30 novel species of actinomycetes from the DSMZ collection.</title>
        <authorList>
            <person name="Nouioui I."/>
        </authorList>
    </citation>
    <scope>NUCLEOTIDE SEQUENCE [LARGE SCALE GENOMIC DNA]</scope>
    <source>
        <strain evidence="4">DSM 45834</strain>
    </source>
</reference>
<gene>
    <name evidence="3" type="ORF">RM445_22835</name>
</gene>
<dbReference type="Pfam" id="PF02397">
    <property type="entry name" value="Bac_transf"/>
    <property type="match status" value="1"/>
</dbReference>
<comment type="similarity">
    <text evidence="1">Belongs to the bacterial sugar transferase family.</text>
</comment>
<accession>A0ABU2NF41</accession>
<dbReference type="PANTHER" id="PTHR30576:SF10">
    <property type="entry name" value="SLL5057 PROTEIN"/>
    <property type="match status" value="1"/>
</dbReference>
<comment type="caution">
    <text evidence="3">The sequence shown here is derived from an EMBL/GenBank/DDBJ whole genome shotgun (WGS) entry which is preliminary data.</text>
</comment>
<evidence type="ECO:0000313" key="4">
    <source>
        <dbReference type="Proteomes" id="UP001183202"/>
    </source>
</evidence>
<feature type="domain" description="Bacterial sugar transferase" evidence="2">
    <location>
        <begin position="2"/>
        <end position="192"/>
    </location>
</feature>
<dbReference type="InterPro" id="IPR003362">
    <property type="entry name" value="Bact_transf"/>
</dbReference>
<dbReference type="EC" id="2.7.8.-" evidence="3"/>
<evidence type="ECO:0000259" key="2">
    <source>
        <dbReference type="Pfam" id="PF02397"/>
    </source>
</evidence>
<dbReference type="RefSeq" id="WP_311558872.1">
    <property type="nucleotide sequence ID" value="NZ_JAVREJ010000018.1"/>
</dbReference>
<keyword evidence="4" id="KW-1185">Reference proteome</keyword>
<dbReference type="Proteomes" id="UP001183202">
    <property type="component" value="Unassembled WGS sequence"/>
</dbReference>
<name>A0ABU2NF41_9PSEU</name>
<dbReference type="PANTHER" id="PTHR30576">
    <property type="entry name" value="COLANIC BIOSYNTHESIS UDP-GLUCOSE LIPID CARRIER TRANSFERASE"/>
    <property type="match status" value="1"/>
</dbReference>